<evidence type="ECO:0000256" key="15">
    <source>
        <dbReference type="ARBA" id="ARBA00047174"/>
    </source>
</evidence>
<comment type="catalytic activity">
    <reaction evidence="14">
        <text>[(1-&gt;4)-beta-D-glucosyl]n+m + reduced acceptor + O2 = 4-dehydro-beta-D-glucosyl-[(1-&gt;4)-beta-D-glucosyl]n-1 + [(1-&gt;4)-beta-D-glucosyl]m + acceptor + H2O.</text>
        <dbReference type="EC" id="1.14.99.56"/>
    </reaction>
</comment>
<dbReference type="PANTHER" id="PTHR33353">
    <property type="entry name" value="PUTATIVE (AFU_ORTHOLOGUE AFUA_1G12560)-RELATED"/>
    <property type="match status" value="1"/>
</dbReference>
<keyword evidence="8" id="KW-0186">Copper</keyword>
<evidence type="ECO:0000313" key="23">
    <source>
        <dbReference type="EMBL" id="TIC70526.1"/>
    </source>
</evidence>
<dbReference type="EMBL" id="SPRH01000007">
    <property type="protein sequence ID" value="TIC03308.1"/>
    <property type="molecule type" value="Genomic_DNA"/>
</dbReference>
<dbReference type="GO" id="GO:0005576">
    <property type="term" value="C:extracellular region"/>
    <property type="evidence" value="ECO:0007669"/>
    <property type="project" value="UniProtKB-SubCell"/>
</dbReference>
<keyword evidence="5 17" id="KW-0732">Signal</keyword>
<keyword evidence="3" id="KW-0964">Secreted</keyword>
<evidence type="ECO:0000313" key="24">
    <source>
        <dbReference type="Proteomes" id="UP000305647"/>
    </source>
</evidence>
<keyword evidence="10" id="KW-1015">Disulfide bond</keyword>
<keyword evidence="11" id="KW-0119">Carbohydrate metabolism</keyword>
<reference evidence="24 25" key="1">
    <citation type="submission" date="2019-03" db="EMBL/GenBank/DDBJ databases">
        <title>Sequencing 25 genomes of Wallemia mellicola.</title>
        <authorList>
            <person name="Gostincar C."/>
        </authorList>
    </citation>
    <scope>NUCLEOTIDE SEQUENCE [LARGE SCALE GENOMIC DNA]</scope>
    <source>
        <strain evidence="20 25">EXF-1262</strain>
        <strain evidence="23 26">EXF-1274</strain>
        <strain evidence="19 27">EXF-6152</strain>
        <strain evidence="22 28">EXF-757</strain>
        <strain evidence="21 24">EXF-8738</strain>
    </source>
</reference>
<sequence length="377" mass="39434">MFFKSSLLATIAAVAAHGTVSQIDVSGGQSYKGPLINSGDRNSPIWHVSTSDPTTNLQSGNMFCGPDATSGGQSPSIGAGSTLTIHWGQGYTDSGDQWPHNTGPIMTYMAKCNGDCSNADSGSTKFFKISELGIENGQWVQAQLKQGQPYSVQIPSDLQAGNYLLRTEIDSLHSGIEIYPSCSQWTITGDGSNAYDSSATASFPGAYSSSDAGFQGAGSSIYNVQSDSSYQFPGPEPVTSGQSSSSSGSTGGNSNNVAAQQSTSSSESQSTSSAESQPTSTQQSQAQPTSSSSGSNSGSGSSGSSSGGDCNSQYEQCIQAWVPGSGNFDCQTEFVSCQQQSLGRRQSAMQGATKRSSSMKRSQMRHARNQYRRKIRF</sequence>
<evidence type="ECO:0000256" key="2">
    <source>
        <dbReference type="ARBA" id="ARBA00004613"/>
    </source>
</evidence>
<dbReference type="EMBL" id="SPRC01000002">
    <property type="protein sequence ID" value="TIB82479.1"/>
    <property type="molecule type" value="Genomic_DNA"/>
</dbReference>
<evidence type="ECO:0000256" key="7">
    <source>
        <dbReference type="ARBA" id="ARBA00023002"/>
    </source>
</evidence>
<dbReference type="EC" id="1.14.99.56" evidence="15"/>
<evidence type="ECO:0000313" key="20">
    <source>
        <dbReference type="EMBL" id="TIC03308.1"/>
    </source>
</evidence>
<feature type="signal peptide" evidence="17">
    <location>
        <begin position="1"/>
        <end position="21"/>
    </location>
</feature>
<evidence type="ECO:0000256" key="4">
    <source>
        <dbReference type="ARBA" id="ARBA00022723"/>
    </source>
</evidence>
<comment type="subcellular location">
    <subcellularLocation>
        <location evidence="2">Secreted</location>
    </subcellularLocation>
</comment>
<feature type="chain" id="PRO_5044609173" description="lytic cellulose monooxygenase (C4-dehydrogenating)" evidence="17">
    <location>
        <begin position="22"/>
        <end position="377"/>
    </location>
</feature>
<evidence type="ECO:0000256" key="8">
    <source>
        <dbReference type="ARBA" id="ARBA00023008"/>
    </source>
</evidence>
<evidence type="ECO:0000313" key="28">
    <source>
        <dbReference type="Proteomes" id="UP000310708"/>
    </source>
</evidence>
<evidence type="ECO:0000313" key="26">
    <source>
        <dbReference type="Proteomes" id="UP000309601"/>
    </source>
</evidence>
<comment type="cofactor">
    <cofactor evidence="1">
        <name>Cu(2+)</name>
        <dbReference type="ChEBI" id="CHEBI:29036"/>
    </cofactor>
</comment>
<dbReference type="Gene3D" id="2.70.50.70">
    <property type="match status" value="1"/>
</dbReference>
<name>A0A4T0LGL7_9BASI</name>
<dbReference type="AlphaFoldDB" id="A0A4T0LGL7"/>
<evidence type="ECO:0000256" key="11">
    <source>
        <dbReference type="ARBA" id="ARBA00023277"/>
    </source>
</evidence>
<evidence type="ECO:0000256" key="9">
    <source>
        <dbReference type="ARBA" id="ARBA00023033"/>
    </source>
</evidence>
<accession>A0A4T0LGL7</accession>
<evidence type="ECO:0000259" key="18">
    <source>
        <dbReference type="Pfam" id="PF03443"/>
    </source>
</evidence>
<dbReference type="GO" id="GO:0046872">
    <property type="term" value="F:metal ion binding"/>
    <property type="evidence" value="ECO:0007669"/>
    <property type="project" value="UniProtKB-KW"/>
</dbReference>
<dbReference type="Pfam" id="PF03443">
    <property type="entry name" value="AA9"/>
    <property type="match status" value="1"/>
</dbReference>
<evidence type="ECO:0000256" key="6">
    <source>
        <dbReference type="ARBA" id="ARBA00023001"/>
    </source>
</evidence>
<protein>
    <recommendedName>
        <fullName evidence="15">lytic cellulose monooxygenase (C4-dehydrogenating)</fullName>
        <ecNumber evidence="15">1.14.99.56</ecNumber>
    </recommendedName>
</protein>
<dbReference type="InterPro" id="IPR049892">
    <property type="entry name" value="AA9"/>
</dbReference>
<dbReference type="EMBL" id="SPRW01000003">
    <property type="protein sequence ID" value="TIC70526.1"/>
    <property type="molecule type" value="Genomic_DNA"/>
</dbReference>
<feature type="region of interest" description="Disordered" evidence="16">
    <location>
        <begin position="345"/>
        <end position="377"/>
    </location>
</feature>
<keyword evidence="6" id="KW-0136">Cellulose degradation</keyword>
<evidence type="ECO:0000313" key="22">
    <source>
        <dbReference type="EMBL" id="TIC69721.1"/>
    </source>
</evidence>
<dbReference type="CDD" id="cd21175">
    <property type="entry name" value="LPMO_AA9"/>
    <property type="match status" value="1"/>
</dbReference>
<keyword evidence="4" id="KW-0479">Metal-binding</keyword>
<comment type="caution">
    <text evidence="20">The sequence shown here is derived from an EMBL/GenBank/DDBJ whole genome shotgun (WGS) entry which is preliminary data.</text>
</comment>
<evidence type="ECO:0000256" key="12">
    <source>
        <dbReference type="ARBA" id="ARBA00023326"/>
    </source>
</evidence>
<keyword evidence="9" id="KW-0503">Monooxygenase</keyword>
<dbReference type="InterPro" id="IPR005103">
    <property type="entry name" value="AA9_LPMO"/>
</dbReference>
<dbReference type="GO" id="GO:0030245">
    <property type="term" value="P:cellulose catabolic process"/>
    <property type="evidence" value="ECO:0007669"/>
    <property type="project" value="UniProtKB-KW"/>
</dbReference>
<dbReference type="EMBL" id="SPRX01000002">
    <property type="protein sequence ID" value="TIC69721.1"/>
    <property type="molecule type" value="Genomic_DNA"/>
</dbReference>
<dbReference type="Proteomes" id="UP000307169">
    <property type="component" value="Unassembled WGS sequence"/>
</dbReference>
<dbReference type="Proteomes" id="UP000310708">
    <property type="component" value="Unassembled WGS sequence"/>
</dbReference>
<dbReference type="Proteomes" id="UP000305647">
    <property type="component" value="Unassembled WGS sequence"/>
</dbReference>
<evidence type="ECO:0000313" key="27">
    <source>
        <dbReference type="Proteomes" id="UP000310685"/>
    </source>
</evidence>
<evidence type="ECO:0000256" key="14">
    <source>
        <dbReference type="ARBA" id="ARBA00045077"/>
    </source>
</evidence>
<feature type="compositionally biased region" description="Basic residues" evidence="16">
    <location>
        <begin position="362"/>
        <end position="377"/>
    </location>
</feature>
<dbReference type="Proteomes" id="UP000310685">
    <property type="component" value="Unassembled WGS sequence"/>
</dbReference>
<keyword evidence="12" id="KW-0624">Polysaccharide degradation</keyword>
<dbReference type="Proteomes" id="UP000309601">
    <property type="component" value="Unassembled WGS sequence"/>
</dbReference>
<feature type="region of interest" description="Disordered" evidence="16">
    <location>
        <begin position="225"/>
        <end position="309"/>
    </location>
</feature>
<comment type="similarity">
    <text evidence="13">Belongs to the polysaccharide monooxygenase AA9 family.</text>
</comment>
<proteinExistence type="inferred from homology"/>
<evidence type="ECO:0000256" key="5">
    <source>
        <dbReference type="ARBA" id="ARBA00022729"/>
    </source>
</evidence>
<evidence type="ECO:0000313" key="19">
    <source>
        <dbReference type="EMBL" id="TIB82479.1"/>
    </source>
</evidence>
<evidence type="ECO:0000313" key="21">
    <source>
        <dbReference type="EMBL" id="TIC32488.1"/>
    </source>
</evidence>
<evidence type="ECO:0000256" key="10">
    <source>
        <dbReference type="ARBA" id="ARBA00023157"/>
    </source>
</evidence>
<organism evidence="20 25">
    <name type="scientific">Wallemia mellicola</name>
    <dbReference type="NCBI Taxonomy" id="1708541"/>
    <lineage>
        <taxon>Eukaryota</taxon>
        <taxon>Fungi</taxon>
        <taxon>Dikarya</taxon>
        <taxon>Basidiomycota</taxon>
        <taxon>Wallemiomycotina</taxon>
        <taxon>Wallemiomycetes</taxon>
        <taxon>Wallemiales</taxon>
        <taxon>Wallemiaceae</taxon>
        <taxon>Wallemia</taxon>
    </lineage>
</organism>
<evidence type="ECO:0000313" key="25">
    <source>
        <dbReference type="Proteomes" id="UP000307169"/>
    </source>
</evidence>
<dbReference type="EMBL" id="SPRO01000008">
    <property type="protein sequence ID" value="TIC32488.1"/>
    <property type="molecule type" value="Genomic_DNA"/>
</dbReference>
<dbReference type="PANTHER" id="PTHR33353:SF10">
    <property type="entry name" value="ENDO-BETA-1,4-GLUCANASE D"/>
    <property type="match status" value="1"/>
</dbReference>
<feature type="compositionally biased region" description="Low complexity" evidence="16">
    <location>
        <begin position="239"/>
        <end position="308"/>
    </location>
</feature>
<keyword evidence="7" id="KW-0560">Oxidoreductase</keyword>
<dbReference type="GO" id="GO:0004497">
    <property type="term" value="F:monooxygenase activity"/>
    <property type="evidence" value="ECO:0007669"/>
    <property type="project" value="UniProtKB-KW"/>
</dbReference>
<evidence type="ECO:0000256" key="17">
    <source>
        <dbReference type="SAM" id="SignalP"/>
    </source>
</evidence>
<evidence type="ECO:0000256" key="13">
    <source>
        <dbReference type="ARBA" id="ARBA00044502"/>
    </source>
</evidence>
<gene>
    <name evidence="22" type="ORF">E3Q01_00206</name>
    <name evidence="23" type="ORF">E3Q02_00574</name>
    <name evidence="21" type="ORF">E3Q10_01135</name>
    <name evidence="20" type="ORF">E3Q17_01009</name>
    <name evidence="19" type="ORF">E3Q22_00190</name>
</gene>
<evidence type="ECO:0000256" key="16">
    <source>
        <dbReference type="SAM" id="MobiDB-lite"/>
    </source>
</evidence>
<evidence type="ECO:0000256" key="1">
    <source>
        <dbReference type="ARBA" id="ARBA00001973"/>
    </source>
</evidence>
<evidence type="ECO:0000256" key="3">
    <source>
        <dbReference type="ARBA" id="ARBA00022525"/>
    </source>
</evidence>
<feature type="domain" description="Auxiliary Activity family 9 catalytic" evidence="18">
    <location>
        <begin position="17"/>
        <end position="223"/>
    </location>
</feature>